<dbReference type="AlphaFoldDB" id="A0A4R5UND8"/>
<dbReference type="GO" id="GO:0015074">
    <property type="term" value="P:DNA integration"/>
    <property type="evidence" value="ECO:0007669"/>
    <property type="project" value="InterPro"/>
</dbReference>
<evidence type="ECO:0000313" key="3">
    <source>
        <dbReference type="EMBL" id="TDK39254.1"/>
    </source>
</evidence>
<feature type="region of interest" description="Disordered" evidence="1">
    <location>
        <begin position="692"/>
        <end position="748"/>
    </location>
</feature>
<dbReference type="SUPFAM" id="SSF53098">
    <property type="entry name" value="Ribonuclease H-like"/>
    <property type="match status" value="1"/>
</dbReference>
<dbReference type="InterPro" id="IPR001584">
    <property type="entry name" value="Integrase_cat-core"/>
</dbReference>
<accession>A0A4R5UND8</accession>
<dbReference type="Proteomes" id="UP000295238">
    <property type="component" value="Unassembled WGS sequence"/>
</dbReference>
<dbReference type="OrthoDB" id="5287589at2"/>
<dbReference type="GO" id="GO:0003676">
    <property type="term" value="F:nucleic acid binding"/>
    <property type="evidence" value="ECO:0007669"/>
    <property type="project" value="InterPro"/>
</dbReference>
<sequence>MSQLPMQPGQTFRIRSKAAGEGAIFDFKERLRSGRLVFVNQTTGRTRTIDENEFELMRGVGNAALLRYRFASDQRPREHIEPAMLADPNNQKLTNKQRAAAEAASVKYEKARAVLFFIRKWDEAPEVADSRRPVEALTRRFRNEAAAQGITWLPSYSTLHRARRIGQPGQRTLAMYLGDHGVHDPEKRYPPFVLEAKQAAIDFYWSERGVEQLDAISRFFELFDIGVRKLVAAGLKPPKRVDRTTVRLWILKAETYERHCKKYGRPSADRQFHGSSPSIDAEHALQYVMIDHTRCDQWAIVLDEDGNEIFRERPWIVAAVDVYSELVLSLILTLEPPSLTTVTACLKQVMKPKNFLLERYGEYKGATTGWGAPFYLVVDNGWENVGKSFQTGCESLGIRVKWAPVKTGEYKTFVEHLFHVLNKQVWHKGDGAVPFKPSEMSALQLKPREEATRTVAELEALGWDYLVTRHNLEDCRRRRMARARAWSKSLEKVGRNILDDVSALDRALGAVDSASLTRDGVLVDGHRFHDAALTGRLLDSLVRHAPPSRQPRSRLRGATIPVQVVKDPTDCSFVNVWDFAAKEYVRLPNVDRRFSSGLSWHGAGLIKDFARKVNAAFHSDEEKLAARSAFTHKLSGDIAVLPFAEQRKAVRIRQRELERAPGDIVEAYAEPSPMGMSTAELPNGMAAVLQAGNRIPSKGVRRGRPKKAGKTQRSDLRAAHPKAGVAAASTQQSASPRPTTPCPTRENYYVVSDSKSLLDDLAKDLD</sequence>
<evidence type="ECO:0000313" key="4">
    <source>
        <dbReference type="Proteomes" id="UP000295238"/>
    </source>
</evidence>
<comment type="caution">
    <text evidence="3">The sequence shown here is derived from an EMBL/GenBank/DDBJ whole genome shotgun (WGS) entry which is preliminary data.</text>
</comment>
<name>A0A4R5UND8_9HYPH</name>
<dbReference type="InterPro" id="IPR036397">
    <property type="entry name" value="RNaseH_sf"/>
</dbReference>
<feature type="compositionally biased region" description="Polar residues" evidence="1">
    <location>
        <begin position="728"/>
        <end position="737"/>
    </location>
</feature>
<feature type="compositionally biased region" description="Basic residues" evidence="1">
    <location>
        <begin position="699"/>
        <end position="710"/>
    </location>
</feature>
<evidence type="ECO:0000259" key="2">
    <source>
        <dbReference type="PROSITE" id="PS50994"/>
    </source>
</evidence>
<dbReference type="EMBL" id="SMTL01000001">
    <property type="protein sequence ID" value="TDK39254.1"/>
    <property type="molecule type" value="Genomic_DNA"/>
</dbReference>
<dbReference type="Gene3D" id="3.30.420.10">
    <property type="entry name" value="Ribonuclease H-like superfamily/Ribonuclease H"/>
    <property type="match status" value="1"/>
</dbReference>
<proteinExistence type="predicted"/>
<feature type="domain" description="Integrase catalytic" evidence="2">
    <location>
        <begin position="273"/>
        <end position="425"/>
    </location>
</feature>
<gene>
    <name evidence="3" type="ORF">E2F50_03785</name>
</gene>
<dbReference type="InterPro" id="IPR012337">
    <property type="entry name" value="RNaseH-like_sf"/>
</dbReference>
<evidence type="ECO:0000256" key="1">
    <source>
        <dbReference type="SAM" id="MobiDB-lite"/>
    </source>
</evidence>
<organism evidence="3 4">
    <name type="scientific">Rhizobium deserti</name>
    <dbReference type="NCBI Taxonomy" id="2547961"/>
    <lineage>
        <taxon>Bacteria</taxon>
        <taxon>Pseudomonadati</taxon>
        <taxon>Pseudomonadota</taxon>
        <taxon>Alphaproteobacteria</taxon>
        <taxon>Hyphomicrobiales</taxon>
        <taxon>Rhizobiaceae</taxon>
        <taxon>Rhizobium/Agrobacterium group</taxon>
        <taxon>Rhizobium</taxon>
    </lineage>
</organism>
<protein>
    <recommendedName>
        <fullName evidence="2">Integrase catalytic domain-containing protein</fullName>
    </recommendedName>
</protein>
<reference evidence="3 4" key="1">
    <citation type="submission" date="2019-03" db="EMBL/GenBank/DDBJ databases">
        <title>Rhizobium sp. nov., an bacterium isolated from biocrust in Mu Us Desert.</title>
        <authorList>
            <person name="Lixiong L."/>
        </authorList>
    </citation>
    <scope>NUCLEOTIDE SEQUENCE [LARGE SCALE GENOMIC DNA]</scope>
    <source>
        <strain evidence="3 4">SPY-1</strain>
    </source>
</reference>
<keyword evidence="4" id="KW-1185">Reference proteome</keyword>
<dbReference type="PROSITE" id="PS50994">
    <property type="entry name" value="INTEGRASE"/>
    <property type="match status" value="1"/>
</dbReference>
<dbReference type="RefSeq" id="WP_133314703.1">
    <property type="nucleotide sequence ID" value="NZ_SMTL01000001.1"/>
</dbReference>